<comment type="caution">
    <text evidence="1">The sequence shown here is derived from an EMBL/GenBank/DDBJ whole genome shotgun (WGS) entry which is preliminary data.</text>
</comment>
<name>A0A9X2JKR6_9LACO</name>
<protein>
    <submittedName>
        <fullName evidence="1">FeoB-associated Cys-rich membrane protein</fullName>
    </submittedName>
</protein>
<proteinExistence type="predicted"/>
<evidence type="ECO:0000313" key="2">
    <source>
        <dbReference type="Proteomes" id="UP001139006"/>
    </source>
</evidence>
<dbReference type="EMBL" id="JAIULA010000005">
    <property type="protein sequence ID" value="MCP0886407.1"/>
    <property type="molecule type" value="Genomic_DNA"/>
</dbReference>
<accession>A0A9X2JKR6</accession>
<dbReference type="RefSeq" id="WP_253359528.1">
    <property type="nucleotide sequence ID" value="NZ_JAIULA010000005.1"/>
</dbReference>
<evidence type="ECO:0000313" key="1">
    <source>
        <dbReference type="EMBL" id="MCP0886407.1"/>
    </source>
</evidence>
<sequence length="52" mass="5877">MVATVILAFLIFGYVGFVFYKRFIKKSGGCHDCDDIGCPLVDPHKLNRQNTK</sequence>
<reference evidence="1 2" key="1">
    <citation type="journal article" date="2023" name="Int. J. Syst. Evol. Microbiol.">
        <title>Ligilactobacillus ubinensis sp. nov., a novel species isolated from the wild ferment of a durian fruit (Durio zibethinus).</title>
        <authorList>
            <person name="Heng Y.C."/>
            <person name="Menon N."/>
            <person name="Chen B."/>
            <person name="Loo B.Z.L."/>
            <person name="Wong G.W.J."/>
            <person name="Lim A.C.H."/>
            <person name="Silvaraju S."/>
            <person name="Kittelmann S."/>
        </authorList>
    </citation>
    <scope>NUCLEOTIDE SEQUENCE [LARGE SCALE GENOMIC DNA]</scope>
    <source>
        <strain evidence="1 2">WILCCON 0076</strain>
    </source>
</reference>
<organism evidence="1 2">
    <name type="scientific">Ligilactobacillus ubinensis</name>
    <dbReference type="NCBI Taxonomy" id="2876789"/>
    <lineage>
        <taxon>Bacteria</taxon>
        <taxon>Bacillati</taxon>
        <taxon>Bacillota</taxon>
        <taxon>Bacilli</taxon>
        <taxon>Lactobacillales</taxon>
        <taxon>Lactobacillaceae</taxon>
        <taxon>Ligilactobacillus</taxon>
    </lineage>
</organism>
<keyword evidence="2" id="KW-1185">Reference proteome</keyword>
<dbReference type="AlphaFoldDB" id="A0A9X2JKR6"/>
<gene>
    <name evidence="1" type="ORF">LB941_03530</name>
</gene>
<dbReference type="Proteomes" id="UP001139006">
    <property type="component" value="Unassembled WGS sequence"/>
</dbReference>